<feature type="compositionally biased region" description="Basic and acidic residues" evidence="6">
    <location>
        <begin position="613"/>
        <end position="631"/>
    </location>
</feature>
<evidence type="ECO:0000256" key="4">
    <source>
        <dbReference type="ARBA" id="ARBA00022840"/>
    </source>
</evidence>
<dbReference type="InterPro" id="IPR014001">
    <property type="entry name" value="Helicase_ATP-bd"/>
</dbReference>
<dbReference type="PROSITE" id="PS51195">
    <property type="entry name" value="Q_MOTIF"/>
    <property type="match status" value="1"/>
</dbReference>
<dbReference type="EMBL" id="DF237037">
    <property type="protein sequence ID" value="GAQ81696.1"/>
    <property type="molecule type" value="Genomic_DNA"/>
</dbReference>
<evidence type="ECO:0000259" key="7">
    <source>
        <dbReference type="PROSITE" id="PS51192"/>
    </source>
</evidence>
<dbReference type="SMART" id="SM00487">
    <property type="entry name" value="DEXDc"/>
    <property type="match status" value="1"/>
</dbReference>
<evidence type="ECO:0000259" key="8">
    <source>
        <dbReference type="PROSITE" id="PS51194"/>
    </source>
</evidence>
<dbReference type="InterPro" id="IPR044742">
    <property type="entry name" value="DEAD/DEAH_RhlB"/>
</dbReference>
<dbReference type="Pfam" id="PF00270">
    <property type="entry name" value="DEAD"/>
    <property type="match status" value="1"/>
</dbReference>
<evidence type="ECO:0000256" key="3">
    <source>
        <dbReference type="ARBA" id="ARBA00022806"/>
    </source>
</evidence>
<proteinExistence type="predicted"/>
<sequence length="665" mass="72049">MQRASAGLRLAASPTTPINASQTTVNRQLATTSWTAGATGGERAAIWAPTSYVLRSLSELSLIARQLSSSSSAFTSRNALPVYLENANAVRTVTTRATLASLSPLEKLREKVKRDSSILDIPLPYVGQLPAQDRVADGGEPAERDEGFRILGLREDLLKAVEEGLRLEQPTEIQEKAIPAILEGKDIILGSHTGSGKTLAYLLPIIQALKEDEVVGGFRGSRPRRPRAIVLGPTRELTEQVSRVAKSLSHECKFSSALIAGGHGDKDQAERLNMSVDLLVGSPGRLLQHAQQGHLFWGDVKYLVLDEADTMFDKGFGPEVKQILGPLRNRGGDMQVVLVTATLTKAVKRLLEEEFPGIQHVTTTSMNKKVSTCRHDFLPVAGNLNKMDVLVQVASPAQSRGQRMMVFSNTVASCRAAEHYLKEAGLRTVSYHGEVPSGERIANLEAFRTGQPLNPSKRDPWVWEEDSEEDEPTVAPILVASDLAARGLDLEVDLVVNFDFPKNPVDYLHRSGRTARNGAKGKVTSLVTSRDRVLADQIRDAIARGESLEQLSSSREVAEGMKRKRIEELRKEKDRAAGVTSSVGRPRKVVASSAGVGVKKIVGGRGGGIGVAKKVEQNRTAKSRGGDDKRPPLIPKGTRGAARAVAMGKPVEEKGKSRFARAARR</sequence>
<evidence type="ECO:0000313" key="10">
    <source>
        <dbReference type="EMBL" id="GAQ81696.1"/>
    </source>
</evidence>
<dbReference type="InterPro" id="IPR014014">
    <property type="entry name" value="RNA_helicase_DEAD_Q_motif"/>
</dbReference>
<dbReference type="InterPro" id="IPR027417">
    <property type="entry name" value="P-loop_NTPase"/>
</dbReference>
<dbReference type="PROSITE" id="PS51192">
    <property type="entry name" value="HELICASE_ATP_BIND_1"/>
    <property type="match status" value="1"/>
</dbReference>
<evidence type="ECO:0000259" key="9">
    <source>
        <dbReference type="PROSITE" id="PS51195"/>
    </source>
</evidence>
<keyword evidence="3 10" id="KW-0347">Helicase</keyword>
<feature type="domain" description="Helicase ATP-binding" evidence="7">
    <location>
        <begin position="178"/>
        <end position="361"/>
    </location>
</feature>
<dbReference type="InterPro" id="IPR011545">
    <property type="entry name" value="DEAD/DEAH_box_helicase_dom"/>
</dbReference>
<gene>
    <name evidence="10" type="ORF">KFL_000880100</name>
</gene>
<feature type="region of interest" description="Disordered" evidence="6">
    <location>
        <begin position="1"/>
        <end position="25"/>
    </location>
</feature>
<name>A0A1Y1HYU4_KLENI</name>
<dbReference type="GO" id="GO:0003724">
    <property type="term" value="F:RNA helicase activity"/>
    <property type="evidence" value="ECO:0007669"/>
    <property type="project" value="InterPro"/>
</dbReference>
<dbReference type="SMART" id="SM00490">
    <property type="entry name" value="HELICc"/>
    <property type="match status" value="1"/>
</dbReference>
<dbReference type="OrthoDB" id="10256233at2759"/>
<feature type="domain" description="DEAD-box RNA helicase Q" evidence="9">
    <location>
        <begin position="146"/>
        <end position="175"/>
    </location>
</feature>
<feature type="domain" description="Helicase C-terminal" evidence="8">
    <location>
        <begin position="389"/>
        <end position="566"/>
    </location>
</feature>
<dbReference type="Proteomes" id="UP000054558">
    <property type="component" value="Unassembled WGS sequence"/>
</dbReference>
<dbReference type="GO" id="GO:0003729">
    <property type="term" value="F:mRNA binding"/>
    <property type="evidence" value="ECO:0000318"/>
    <property type="project" value="GO_Central"/>
</dbReference>
<organism evidence="10 11">
    <name type="scientific">Klebsormidium nitens</name>
    <name type="common">Green alga</name>
    <name type="synonym">Ulothrix nitens</name>
    <dbReference type="NCBI Taxonomy" id="105231"/>
    <lineage>
        <taxon>Eukaryota</taxon>
        <taxon>Viridiplantae</taxon>
        <taxon>Streptophyta</taxon>
        <taxon>Klebsormidiophyceae</taxon>
        <taxon>Klebsormidiales</taxon>
        <taxon>Klebsormidiaceae</taxon>
        <taxon>Klebsormidium</taxon>
    </lineage>
</organism>
<dbReference type="Gene3D" id="3.40.50.300">
    <property type="entry name" value="P-loop containing nucleotide triphosphate hydrolases"/>
    <property type="match status" value="2"/>
</dbReference>
<feature type="compositionally biased region" description="Polar residues" evidence="6">
    <location>
        <begin position="13"/>
        <end position="25"/>
    </location>
</feature>
<keyword evidence="1" id="KW-0547">Nucleotide-binding</keyword>
<dbReference type="CDD" id="cd18787">
    <property type="entry name" value="SF2_C_DEAD"/>
    <property type="match status" value="1"/>
</dbReference>
<protein>
    <submittedName>
        <fullName evidence="10">DEAD-like helicase</fullName>
    </submittedName>
</protein>
<evidence type="ECO:0000256" key="5">
    <source>
        <dbReference type="PROSITE-ProRule" id="PRU00552"/>
    </source>
</evidence>
<evidence type="ECO:0000313" key="11">
    <source>
        <dbReference type="Proteomes" id="UP000054558"/>
    </source>
</evidence>
<accession>A0A1Y1HYU4</accession>
<evidence type="ECO:0000256" key="6">
    <source>
        <dbReference type="SAM" id="MobiDB-lite"/>
    </source>
</evidence>
<dbReference type="GO" id="GO:0016787">
    <property type="term" value="F:hydrolase activity"/>
    <property type="evidence" value="ECO:0007669"/>
    <property type="project" value="UniProtKB-KW"/>
</dbReference>
<evidence type="ECO:0000256" key="2">
    <source>
        <dbReference type="ARBA" id="ARBA00022801"/>
    </source>
</evidence>
<dbReference type="PROSITE" id="PS51194">
    <property type="entry name" value="HELICASE_CTER"/>
    <property type="match status" value="1"/>
</dbReference>
<dbReference type="SUPFAM" id="SSF52540">
    <property type="entry name" value="P-loop containing nucleoside triphosphate hydrolases"/>
    <property type="match status" value="1"/>
</dbReference>
<keyword evidence="11" id="KW-1185">Reference proteome</keyword>
<feature type="short sequence motif" description="Q motif" evidence="5">
    <location>
        <begin position="146"/>
        <end position="175"/>
    </location>
</feature>
<evidence type="ECO:0000256" key="1">
    <source>
        <dbReference type="ARBA" id="ARBA00022741"/>
    </source>
</evidence>
<reference evidence="10 11" key="1">
    <citation type="journal article" date="2014" name="Nat. Commun.">
        <title>Klebsormidium flaccidum genome reveals primary factors for plant terrestrial adaptation.</title>
        <authorList>
            <person name="Hori K."/>
            <person name="Maruyama F."/>
            <person name="Fujisawa T."/>
            <person name="Togashi T."/>
            <person name="Yamamoto N."/>
            <person name="Seo M."/>
            <person name="Sato S."/>
            <person name="Yamada T."/>
            <person name="Mori H."/>
            <person name="Tajima N."/>
            <person name="Moriyama T."/>
            <person name="Ikeuchi M."/>
            <person name="Watanabe M."/>
            <person name="Wada H."/>
            <person name="Kobayashi K."/>
            <person name="Saito M."/>
            <person name="Masuda T."/>
            <person name="Sasaki-Sekimoto Y."/>
            <person name="Mashiguchi K."/>
            <person name="Awai K."/>
            <person name="Shimojima M."/>
            <person name="Masuda S."/>
            <person name="Iwai M."/>
            <person name="Nobusawa T."/>
            <person name="Narise T."/>
            <person name="Kondo S."/>
            <person name="Saito H."/>
            <person name="Sato R."/>
            <person name="Murakawa M."/>
            <person name="Ihara Y."/>
            <person name="Oshima-Yamada Y."/>
            <person name="Ohtaka K."/>
            <person name="Satoh M."/>
            <person name="Sonobe K."/>
            <person name="Ishii M."/>
            <person name="Ohtani R."/>
            <person name="Kanamori-Sato M."/>
            <person name="Honoki R."/>
            <person name="Miyazaki D."/>
            <person name="Mochizuki H."/>
            <person name="Umetsu J."/>
            <person name="Higashi K."/>
            <person name="Shibata D."/>
            <person name="Kamiya Y."/>
            <person name="Sato N."/>
            <person name="Nakamura Y."/>
            <person name="Tabata S."/>
            <person name="Ida S."/>
            <person name="Kurokawa K."/>
            <person name="Ohta H."/>
        </authorList>
    </citation>
    <scope>NUCLEOTIDE SEQUENCE [LARGE SCALE GENOMIC DNA]</scope>
    <source>
        <strain evidence="10 11">NIES-2285</strain>
    </source>
</reference>
<dbReference type="CDD" id="cd00268">
    <property type="entry name" value="DEADc"/>
    <property type="match status" value="1"/>
</dbReference>
<feature type="region of interest" description="Disordered" evidence="6">
    <location>
        <begin position="612"/>
        <end position="665"/>
    </location>
</feature>
<dbReference type="GO" id="GO:0005524">
    <property type="term" value="F:ATP binding"/>
    <property type="evidence" value="ECO:0007669"/>
    <property type="project" value="UniProtKB-KW"/>
</dbReference>
<dbReference type="Pfam" id="PF00271">
    <property type="entry name" value="Helicase_C"/>
    <property type="match status" value="2"/>
</dbReference>
<keyword evidence="4" id="KW-0067">ATP-binding</keyword>
<dbReference type="PANTHER" id="PTHR47960">
    <property type="entry name" value="DEAD-BOX ATP-DEPENDENT RNA HELICASE 50"/>
    <property type="match status" value="1"/>
</dbReference>
<dbReference type="AlphaFoldDB" id="A0A1Y1HYU4"/>
<dbReference type="OMA" id="VFRVSKF"/>
<keyword evidence="2" id="KW-0378">Hydrolase</keyword>
<dbReference type="InterPro" id="IPR001650">
    <property type="entry name" value="Helicase_C-like"/>
</dbReference>
<dbReference type="STRING" id="105231.A0A1Y1HYU4"/>